<evidence type="ECO:0000313" key="2">
    <source>
        <dbReference type="Proteomes" id="UP000000552"/>
    </source>
</evidence>
<sequence length="48" mass="5119">MHALVHAADIQDCDGGVMVMAKLFGLDPFLFKLYAGGGHSRGRSSKRG</sequence>
<dbReference type="AlphaFoldDB" id="Q989N1"/>
<evidence type="ECO:0000313" key="1">
    <source>
        <dbReference type="EMBL" id="BAB52663.1"/>
    </source>
</evidence>
<gene>
    <name evidence="1" type="ordered locus">msr6351</name>
</gene>
<protein>
    <submittedName>
        <fullName evidence="1">Msr6351 protein</fullName>
    </submittedName>
</protein>
<accession>Q989N1</accession>
<name>Q989N1_RHILO</name>
<dbReference type="HOGENOM" id="CLU_3157083_0_0_5"/>
<reference evidence="1 2" key="1">
    <citation type="journal article" date="2000" name="DNA Res.">
        <title>Complete genome structure of the nitrogen-fixing symbiotic bacterium Mesorhizobium loti.</title>
        <authorList>
            <person name="Kaneko T."/>
            <person name="Nakamura Y."/>
            <person name="Sato S."/>
            <person name="Asamizu E."/>
            <person name="Kato T."/>
            <person name="Sasamoto S."/>
            <person name="Watanabe A."/>
            <person name="Idesawa K."/>
            <person name="Ishikawa A."/>
            <person name="Kawashima K."/>
            <person name="Kimura T."/>
            <person name="Kishida Y."/>
            <person name="Kiyokawa C."/>
            <person name="Kohara M."/>
            <person name="Matsumoto M."/>
            <person name="Matsuno A."/>
            <person name="Mochizuki Y."/>
            <person name="Nakayama S."/>
            <person name="Nakazaki N."/>
            <person name="Shimpo S."/>
            <person name="Sugimoto M."/>
            <person name="Takeuchi C."/>
            <person name="Yamada M."/>
            <person name="Tabata S."/>
        </authorList>
    </citation>
    <scope>NUCLEOTIDE SEQUENCE [LARGE SCALE GENOMIC DNA]</scope>
    <source>
        <strain evidence="2">LMG 29417 / CECT 9101 / MAFF 303099</strain>
    </source>
</reference>
<dbReference type="KEGG" id="mlo:msr6351"/>
<dbReference type="Proteomes" id="UP000000552">
    <property type="component" value="Chromosome"/>
</dbReference>
<organism evidence="1 2">
    <name type="scientific">Mesorhizobium japonicum (strain LMG 29417 / CECT 9101 / MAFF 303099)</name>
    <name type="common">Mesorhizobium loti (strain MAFF 303099)</name>
    <dbReference type="NCBI Taxonomy" id="266835"/>
    <lineage>
        <taxon>Bacteria</taxon>
        <taxon>Pseudomonadati</taxon>
        <taxon>Pseudomonadota</taxon>
        <taxon>Alphaproteobacteria</taxon>
        <taxon>Hyphomicrobiales</taxon>
        <taxon>Phyllobacteriaceae</taxon>
        <taxon>Mesorhizobium</taxon>
    </lineage>
</organism>
<proteinExistence type="predicted"/>
<dbReference type="EMBL" id="BA000012">
    <property type="protein sequence ID" value="BAB52663.1"/>
    <property type="molecule type" value="Genomic_DNA"/>
</dbReference>